<feature type="domain" description="Mce/MlaD" evidence="2">
    <location>
        <begin position="41"/>
        <end position="114"/>
    </location>
</feature>
<dbReference type="PATRIC" id="fig|1441730.3.peg.4716"/>
<proteinExistence type="predicted"/>
<accession>A0A0V9UF62</accession>
<reference evidence="4 5" key="2">
    <citation type="journal article" date="2016" name="Genome Announc.">
        <title>Draft Genome Sequence of a Versatile Hydrocarbon-Degrading Bacterium, Rhodococcus pyridinivorans Strain KG-16, Collected from Oil Fields in India.</title>
        <authorList>
            <person name="Aggarwal R.K."/>
            <person name="Dawar C."/>
            <person name="Phanindranath R."/>
            <person name="Mutnuri L."/>
            <person name="Dayal A.M."/>
        </authorList>
    </citation>
    <scope>NUCLEOTIDE SEQUENCE [LARGE SCALE GENOMIC DNA]</scope>
    <source>
        <strain evidence="4 5">KG-16</strain>
    </source>
</reference>
<dbReference type="Pfam" id="PF11887">
    <property type="entry name" value="Mce4_CUP1"/>
    <property type="match status" value="1"/>
</dbReference>
<dbReference type="InterPro" id="IPR003399">
    <property type="entry name" value="Mce/MlaD"/>
</dbReference>
<dbReference type="InterPro" id="IPR005693">
    <property type="entry name" value="Mce"/>
</dbReference>
<keyword evidence="1" id="KW-0472">Membrane</keyword>
<evidence type="ECO:0000313" key="4">
    <source>
        <dbReference type="EMBL" id="KSZ56587.1"/>
    </source>
</evidence>
<dbReference type="InterPro" id="IPR024516">
    <property type="entry name" value="Mce_C"/>
</dbReference>
<dbReference type="Proteomes" id="UP000053060">
    <property type="component" value="Unassembled WGS sequence"/>
</dbReference>
<evidence type="ECO:0000259" key="2">
    <source>
        <dbReference type="Pfam" id="PF02470"/>
    </source>
</evidence>
<dbReference type="GO" id="GO:0005576">
    <property type="term" value="C:extracellular region"/>
    <property type="evidence" value="ECO:0007669"/>
    <property type="project" value="TreeGrafter"/>
</dbReference>
<dbReference type="InterPro" id="IPR052336">
    <property type="entry name" value="MlaD_Phospholipid_Transporter"/>
</dbReference>
<feature type="transmembrane region" description="Helical" evidence="1">
    <location>
        <begin position="12"/>
        <end position="36"/>
    </location>
</feature>
<keyword evidence="1" id="KW-0812">Transmembrane</keyword>
<reference evidence="5" key="1">
    <citation type="submission" date="2015-01" db="EMBL/GenBank/DDBJ databases">
        <title>Draft genome sequence of Rhodococcus pyridinivorans strain KG-16, a hydrocarbon-degrading bacterium.</title>
        <authorList>
            <person name="Aggarwal R.K."/>
            <person name="Dawar C."/>
        </authorList>
    </citation>
    <scope>NUCLEOTIDE SEQUENCE [LARGE SCALE GENOMIC DNA]</scope>
    <source>
        <strain evidence="5">KG-16</strain>
    </source>
</reference>
<dbReference type="NCBIfam" id="TIGR00996">
    <property type="entry name" value="Mtu_fam_mce"/>
    <property type="match status" value="1"/>
</dbReference>
<evidence type="ECO:0000313" key="5">
    <source>
        <dbReference type="Proteomes" id="UP000053060"/>
    </source>
</evidence>
<evidence type="ECO:0000259" key="3">
    <source>
        <dbReference type="Pfam" id="PF11887"/>
    </source>
</evidence>
<dbReference type="AlphaFoldDB" id="A0A0V9UF62"/>
<dbReference type="RefSeq" id="WP_060654218.1">
    <property type="nucleotide sequence ID" value="NZ_AZXY01000014.1"/>
</dbReference>
<dbReference type="Pfam" id="PF02470">
    <property type="entry name" value="MlaD"/>
    <property type="match status" value="1"/>
</dbReference>
<dbReference type="EMBL" id="AZXY01000014">
    <property type="protein sequence ID" value="KSZ56587.1"/>
    <property type="molecule type" value="Genomic_DNA"/>
</dbReference>
<evidence type="ECO:0000256" key="1">
    <source>
        <dbReference type="SAM" id="Phobius"/>
    </source>
</evidence>
<dbReference type="PANTHER" id="PTHR33371:SF16">
    <property type="entry name" value="MCE-FAMILY PROTEIN MCE3F"/>
    <property type="match status" value="1"/>
</dbReference>
<gene>
    <name evidence="4" type="ORF">Z045_22565</name>
</gene>
<keyword evidence="1" id="KW-1133">Transmembrane helix</keyword>
<name>A0A0V9UF62_9NOCA</name>
<protein>
    <submittedName>
        <fullName evidence="4">Mce family protein</fullName>
    </submittedName>
</protein>
<feature type="domain" description="Mammalian cell entry C-terminal" evidence="3">
    <location>
        <begin position="122"/>
        <end position="290"/>
    </location>
</feature>
<organism evidence="4 5">
    <name type="scientific">Rhodococcus pyridinivorans KG-16</name>
    <dbReference type="NCBI Taxonomy" id="1441730"/>
    <lineage>
        <taxon>Bacteria</taxon>
        <taxon>Bacillati</taxon>
        <taxon>Actinomycetota</taxon>
        <taxon>Actinomycetes</taxon>
        <taxon>Mycobacteriales</taxon>
        <taxon>Nocardiaceae</taxon>
        <taxon>Rhodococcus</taxon>
    </lineage>
</organism>
<sequence length="403" mass="42187">MSPAAVLRRKLAVFFSVGIAAVLIVALFIVNVPALLGVGRYEVRLELADAGGLYPSANVTYRGIEIGRVTSLTMTTSGAEALLSLDSDVPVPADSAAQIRSMSAIGEQYVEFLPDDDDGPYLTAGSIVPRDRISVPEPIGGALDQLDATLQSVGPDRLALLLDETHTAVAHSGDALRILVEAGAAVSAEAAASADSIAALIDQVGPLLDTQVASSDAIARWASSLAGTTAQLRNSDSDVRTLLGVTAPAAAQVQALFEEAEPTLPLLLANLVTVEQIAAVYQPSLEQMLVLFPSIMASTQSAGLPNVDNPSQNTYFTATFNDPPPCITGFLPPEQRRSPTEFDVPDTPPDLYCKLPADSPIAVRGARNMPCIEYPGRRAPTVQLCRDGGYSATSLEGLLSPPN</sequence>
<dbReference type="PANTHER" id="PTHR33371">
    <property type="entry name" value="INTERMEMBRANE PHOSPHOLIPID TRANSPORT SYSTEM BINDING PROTEIN MLAD-RELATED"/>
    <property type="match status" value="1"/>
</dbReference>
<comment type="caution">
    <text evidence="4">The sequence shown here is derived from an EMBL/GenBank/DDBJ whole genome shotgun (WGS) entry which is preliminary data.</text>
</comment>